<sequence length="117" mass="13348">MHKDEQGCRIENFIKSLEEQGGNNVEWSVPRVVRLQDKSTERKKGQKEGCRKRQSRNPGGSNPGLKEIIGKDHTDPQTLETTFSYRNNNNNQLIVVVLAKLYPTIGLYEICPKIIPK</sequence>
<gene>
    <name evidence="2" type="ORF">CEXT_426051</name>
</gene>
<organism evidence="2 3">
    <name type="scientific">Caerostris extrusa</name>
    <name type="common">Bark spider</name>
    <name type="synonym">Caerostris bankana</name>
    <dbReference type="NCBI Taxonomy" id="172846"/>
    <lineage>
        <taxon>Eukaryota</taxon>
        <taxon>Metazoa</taxon>
        <taxon>Ecdysozoa</taxon>
        <taxon>Arthropoda</taxon>
        <taxon>Chelicerata</taxon>
        <taxon>Arachnida</taxon>
        <taxon>Araneae</taxon>
        <taxon>Araneomorphae</taxon>
        <taxon>Entelegynae</taxon>
        <taxon>Araneoidea</taxon>
        <taxon>Araneidae</taxon>
        <taxon>Caerostris</taxon>
    </lineage>
</organism>
<feature type="region of interest" description="Disordered" evidence="1">
    <location>
        <begin position="28"/>
        <end position="73"/>
    </location>
</feature>
<evidence type="ECO:0000313" key="3">
    <source>
        <dbReference type="Proteomes" id="UP001054945"/>
    </source>
</evidence>
<reference evidence="2 3" key="1">
    <citation type="submission" date="2021-06" db="EMBL/GenBank/DDBJ databases">
        <title>Caerostris extrusa draft genome.</title>
        <authorList>
            <person name="Kono N."/>
            <person name="Arakawa K."/>
        </authorList>
    </citation>
    <scope>NUCLEOTIDE SEQUENCE [LARGE SCALE GENOMIC DNA]</scope>
</reference>
<dbReference type="Proteomes" id="UP001054945">
    <property type="component" value="Unassembled WGS sequence"/>
</dbReference>
<name>A0AAV4P535_CAEEX</name>
<proteinExistence type="predicted"/>
<dbReference type="EMBL" id="BPLR01021488">
    <property type="protein sequence ID" value="GIX90267.1"/>
    <property type="molecule type" value="Genomic_DNA"/>
</dbReference>
<protein>
    <submittedName>
        <fullName evidence="2">Uncharacterized protein</fullName>
    </submittedName>
</protein>
<dbReference type="AlphaFoldDB" id="A0AAV4P535"/>
<accession>A0AAV4P535</accession>
<evidence type="ECO:0000313" key="2">
    <source>
        <dbReference type="EMBL" id="GIX90267.1"/>
    </source>
</evidence>
<keyword evidence="3" id="KW-1185">Reference proteome</keyword>
<comment type="caution">
    <text evidence="2">The sequence shown here is derived from an EMBL/GenBank/DDBJ whole genome shotgun (WGS) entry which is preliminary data.</text>
</comment>
<evidence type="ECO:0000256" key="1">
    <source>
        <dbReference type="SAM" id="MobiDB-lite"/>
    </source>
</evidence>
<feature type="compositionally biased region" description="Basic and acidic residues" evidence="1">
    <location>
        <begin position="34"/>
        <end position="51"/>
    </location>
</feature>